<evidence type="ECO:0000313" key="2">
    <source>
        <dbReference type="Proteomes" id="UP000653730"/>
    </source>
</evidence>
<sequence>MNDYTGGLWVIMISFLFLSCQSEVNETIGEDPDAVITPGSEMAMWLQRATANNGSSDDFMDGYSCGTVKLPVAITLNGAVRMVNNQSELKTVKRIVEQLDMPVTLQYPVTIITGDYTEVTVNSEAELEVLRQACGSNPEGRIACVSFQYPVEMLVYNANNQSNGSVTINDDREFYLFIKEIGNLHTSISYPVKLDFTTGGKININSNSGLITAIRQAGEVCRPDGG</sequence>
<keyword evidence="2" id="KW-1185">Reference proteome</keyword>
<organism evidence="1 2">
    <name type="scientific">Sinomicrobium weinanense</name>
    <dbReference type="NCBI Taxonomy" id="2842200"/>
    <lineage>
        <taxon>Bacteria</taxon>
        <taxon>Pseudomonadati</taxon>
        <taxon>Bacteroidota</taxon>
        <taxon>Flavobacteriia</taxon>
        <taxon>Flavobacteriales</taxon>
        <taxon>Flavobacteriaceae</taxon>
        <taxon>Sinomicrobium</taxon>
    </lineage>
</organism>
<dbReference type="EMBL" id="JACVDC010000012">
    <property type="protein sequence ID" value="MBC9795619.1"/>
    <property type="molecule type" value="Genomic_DNA"/>
</dbReference>
<accession>A0A926JQQ3</accession>
<comment type="caution">
    <text evidence="1">The sequence shown here is derived from an EMBL/GenBank/DDBJ whole genome shotgun (WGS) entry which is preliminary data.</text>
</comment>
<reference evidence="1 2" key="1">
    <citation type="submission" date="2020-09" db="EMBL/GenBank/DDBJ databases">
        <title>Sinomicrobium weinanense sp. nov., a halophilic bacteria isolated from saline-alkali soil.</title>
        <authorList>
            <person name="Wu P."/>
            <person name="Ren H."/>
            <person name="Mei Y."/>
            <person name="Liang Y."/>
            <person name="Chen Z."/>
        </authorList>
    </citation>
    <scope>NUCLEOTIDE SEQUENCE [LARGE SCALE GENOMIC DNA]</scope>
    <source>
        <strain evidence="1 2">FJxs</strain>
    </source>
</reference>
<name>A0A926JQQ3_9FLAO</name>
<protein>
    <submittedName>
        <fullName evidence="1">Uncharacterized protein</fullName>
    </submittedName>
</protein>
<proteinExistence type="predicted"/>
<dbReference type="AlphaFoldDB" id="A0A926JQQ3"/>
<dbReference type="RefSeq" id="WP_187964767.1">
    <property type="nucleotide sequence ID" value="NZ_JACVDC010000012.1"/>
</dbReference>
<dbReference type="Proteomes" id="UP000653730">
    <property type="component" value="Unassembled WGS sequence"/>
</dbReference>
<evidence type="ECO:0000313" key="1">
    <source>
        <dbReference type="EMBL" id="MBC9795619.1"/>
    </source>
</evidence>
<gene>
    <name evidence="1" type="ORF">IBL28_06555</name>
</gene>